<proteinExistence type="predicted"/>
<dbReference type="STRING" id="454136.NIES2119_22630"/>
<keyword evidence="2" id="KW-0489">Methyltransferase</keyword>
<keyword evidence="2" id="KW-0808">Transferase</keyword>
<dbReference type="GO" id="GO:0032259">
    <property type="term" value="P:methylation"/>
    <property type="evidence" value="ECO:0007669"/>
    <property type="project" value="UniProtKB-KW"/>
</dbReference>
<dbReference type="EMBL" id="MRCE01000027">
    <property type="protein sequence ID" value="OKH33720.1"/>
    <property type="molecule type" value="Genomic_DNA"/>
</dbReference>
<reference evidence="2 3" key="1">
    <citation type="submission" date="2016-11" db="EMBL/GenBank/DDBJ databases">
        <title>Draft Genome Sequences of Nine Cyanobacterial Strains from Diverse Habitats.</title>
        <authorList>
            <person name="Zhu T."/>
            <person name="Hou S."/>
            <person name="Lu X."/>
            <person name="Hess W.R."/>
        </authorList>
    </citation>
    <scope>NUCLEOTIDE SEQUENCE [LARGE SCALE GENOMIC DNA]</scope>
    <source>
        <strain evidence="2 3">IAM M-71</strain>
    </source>
</reference>
<accession>A0A1U7IAV5</accession>
<dbReference type="SUPFAM" id="SSF82199">
    <property type="entry name" value="SET domain"/>
    <property type="match status" value="1"/>
</dbReference>
<dbReference type="InterPro" id="IPR046341">
    <property type="entry name" value="SET_dom_sf"/>
</dbReference>
<comment type="caution">
    <text evidence="2">The sequence shown here is derived from an EMBL/GenBank/DDBJ whole genome shotgun (WGS) entry which is preliminary data.</text>
</comment>
<dbReference type="OrthoDB" id="166979at2"/>
<evidence type="ECO:0000313" key="2">
    <source>
        <dbReference type="EMBL" id="OKH33720.1"/>
    </source>
</evidence>
<organism evidence="2 3">
    <name type="scientific">[Phormidium ambiguum] IAM M-71</name>
    <dbReference type="NCBI Taxonomy" id="454136"/>
    <lineage>
        <taxon>Bacteria</taxon>
        <taxon>Bacillati</taxon>
        <taxon>Cyanobacteriota</taxon>
        <taxon>Cyanophyceae</taxon>
        <taxon>Oscillatoriophycideae</taxon>
        <taxon>Aerosakkonematales</taxon>
        <taxon>Aerosakkonemataceae</taxon>
        <taxon>Floridanema</taxon>
    </lineage>
</organism>
<feature type="domain" description="SET" evidence="1">
    <location>
        <begin position="4"/>
        <end position="112"/>
    </location>
</feature>
<dbReference type="Proteomes" id="UP000185860">
    <property type="component" value="Unassembled WGS sequence"/>
</dbReference>
<protein>
    <submittedName>
        <fullName evidence="2">SET domain-containing protein-lysine N-methyltransferase</fullName>
    </submittedName>
</protein>
<evidence type="ECO:0000313" key="3">
    <source>
        <dbReference type="Proteomes" id="UP000185860"/>
    </source>
</evidence>
<dbReference type="CDD" id="cd08161">
    <property type="entry name" value="SET"/>
    <property type="match status" value="1"/>
</dbReference>
<dbReference type="Gene3D" id="2.170.270.10">
    <property type="entry name" value="SET domain"/>
    <property type="match status" value="1"/>
</dbReference>
<sequence>MIHPDTELLYINNYVGYGVFATKFIPQGTITWVLDELDQKFDETYVNSLDFGLRQKLLKYCYRDRDGKYILCWDIAKFVNHSFNSNCISTPYKFEIAIRDIYPGEQLTDDYGYLNLDEPFYCLPEQGCSRTKVMPDDILQFYPEWDQKAGAAMECFNRVEQPLKRLISSQYVEKVNAIAQGKAKIDSILNCYYDRANKLECSQLGVSAIANDLKALC</sequence>
<dbReference type="Pfam" id="PF00856">
    <property type="entry name" value="SET"/>
    <property type="match status" value="1"/>
</dbReference>
<gene>
    <name evidence="2" type="ORF">NIES2119_22630</name>
</gene>
<dbReference type="GO" id="GO:0008168">
    <property type="term" value="F:methyltransferase activity"/>
    <property type="evidence" value="ECO:0007669"/>
    <property type="project" value="UniProtKB-KW"/>
</dbReference>
<dbReference type="RefSeq" id="WP_073595762.1">
    <property type="nucleotide sequence ID" value="NZ_MRCE01000027.1"/>
</dbReference>
<dbReference type="InterPro" id="IPR001214">
    <property type="entry name" value="SET_dom"/>
</dbReference>
<evidence type="ECO:0000259" key="1">
    <source>
        <dbReference type="PROSITE" id="PS50280"/>
    </source>
</evidence>
<name>A0A1U7IAV5_9CYAN</name>
<dbReference type="AlphaFoldDB" id="A0A1U7IAV5"/>
<dbReference type="PROSITE" id="PS50280">
    <property type="entry name" value="SET"/>
    <property type="match status" value="1"/>
</dbReference>